<dbReference type="EMBL" id="JBHSDP010000031">
    <property type="protein sequence ID" value="MFC4333326.1"/>
    <property type="molecule type" value="Genomic_DNA"/>
</dbReference>
<evidence type="ECO:0000313" key="5">
    <source>
        <dbReference type="EMBL" id="MFC4333326.1"/>
    </source>
</evidence>
<dbReference type="RefSeq" id="WP_381744668.1">
    <property type="nucleotide sequence ID" value="NZ_JBHSDP010000031.1"/>
</dbReference>
<evidence type="ECO:0000313" key="6">
    <source>
        <dbReference type="Proteomes" id="UP001595824"/>
    </source>
</evidence>
<keyword evidence="1 5" id="KW-0378">Hydrolase</keyword>
<reference evidence="6" key="1">
    <citation type="journal article" date="2019" name="Int. J. Syst. Evol. Microbiol.">
        <title>The Global Catalogue of Microorganisms (GCM) 10K type strain sequencing project: providing services to taxonomists for standard genome sequencing and annotation.</title>
        <authorList>
            <consortium name="The Broad Institute Genomics Platform"/>
            <consortium name="The Broad Institute Genome Sequencing Center for Infectious Disease"/>
            <person name="Wu L."/>
            <person name="Ma J."/>
        </authorList>
    </citation>
    <scope>NUCLEOTIDE SEQUENCE [LARGE SCALE GENOMIC DNA]</scope>
    <source>
        <strain evidence="6">PCU 347</strain>
    </source>
</reference>
<dbReference type="Proteomes" id="UP001595824">
    <property type="component" value="Unassembled WGS sequence"/>
</dbReference>
<organism evidence="5 6">
    <name type="scientific">Streptomyces andamanensis</name>
    <dbReference type="NCBI Taxonomy" id="1565035"/>
    <lineage>
        <taxon>Bacteria</taxon>
        <taxon>Bacillati</taxon>
        <taxon>Actinomycetota</taxon>
        <taxon>Actinomycetes</taxon>
        <taxon>Kitasatosporales</taxon>
        <taxon>Streptomycetaceae</taxon>
        <taxon>Streptomyces</taxon>
    </lineage>
</organism>
<dbReference type="InterPro" id="IPR001932">
    <property type="entry name" value="PPM-type_phosphatase-like_dom"/>
</dbReference>
<feature type="domain" description="PPM-type phosphatase" evidence="4">
    <location>
        <begin position="150"/>
        <end position="367"/>
    </location>
</feature>
<feature type="compositionally biased region" description="Basic and acidic residues" evidence="2">
    <location>
        <begin position="371"/>
        <end position="387"/>
    </location>
</feature>
<feature type="transmembrane region" description="Helical" evidence="3">
    <location>
        <begin position="30"/>
        <end position="49"/>
    </location>
</feature>
<accession>A0ABV8TSI3</accession>
<name>A0ABV8TSI3_9ACTN</name>
<comment type="caution">
    <text evidence="5">The sequence shown here is derived from an EMBL/GenBank/DDBJ whole genome shotgun (WGS) entry which is preliminary data.</text>
</comment>
<dbReference type="Gene3D" id="3.60.40.10">
    <property type="entry name" value="PPM-type phosphatase domain"/>
    <property type="match status" value="1"/>
</dbReference>
<keyword evidence="3" id="KW-0472">Membrane</keyword>
<evidence type="ECO:0000259" key="4">
    <source>
        <dbReference type="SMART" id="SM00331"/>
    </source>
</evidence>
<dbReference type="SMART" id="SM00331">
    <property type="entry name" value="PP2C_SIG"/>
    <property type="match status" value="1"/>
</dbReference>
<dbReference type="PANTHER" id="PTHR43156">
    <property type="entry name" value="STAGE II SPORULATION PROTEIN E-RELATED"/>
    <property type="match status" value="1"/>
</dbReference>
<keyword evidence="6" id="KW-1185">Reference proteome</keyword>
<dbReference type="InterPro" id="IPR052016">
    <property type="entry name" value="Bact_Sigma-Reg"/>
</dbReference>
<feature type="transmembrane region" description="Helical" evidence="3">
    <location>
        <begin position="70"/>
        <end position="91"/>
    </location>
</feature>
<dbReference type="PANTHER" id="PTHR43156:SF2">
    <property type="entry name" value="STAGE II SPORULATION PROTEIN E"/>
    <property type="match status" value="1"/>
</dbReference>
<dbReference type="InterPro" id="IPR036457">
    <property type="entry name" value="PPM-type-like_dom_sf"/>
</dbReference>
<dbReference type="EC" id="3.1.3.16" evidence="5"/>
<evidence type="ECO:0000256" key="3">
    <source>
        <dbReference type="SAM" id="Phobius"/>
    </source>
</evidence>
<sequence>MVKPPALLSRSPRRDPYRRGWLRGAPPPRWVRALPVALAAVVCVVTLLSPSPLDIGFLLGAIPPLAVLSYGPLTTALLGGVVVVLLSVPAFQLDHPGNTDLETVTFVAVLSVLLSYVRSRRDAQLDLARTVAEAAQRAVVPPLPERVGPVRCAGLYRAAQRGTLVGGDFFDVRRGPGGVRAVIGDVQGHGLAAVSTVAALLGSFREAVLDRPGLPEMVAALDRRLVVDSAEVRHAELFATAVLLEFSGDAGSVRIVTCGHPPPILLREGAATEIAVIPWTPLGLGLSDALPPHDGHIERLLPGDVLFLASDGVTEARNTDGTFYPLLDRLPLLADRDPAALADRVLADVLAHCGTIRDDVTMLVLTPGPPDPDRRADPDRTRTTRAP</sequence>
<proteinExistence type="predicted"/>
<dbReference type="Pfam" id="PF07228">
    <property type="entry name" value="SpoIIE"/>
    <property type="match status" value="1"/>
</dbReference>
<evidence type="ECO:0000256" key="2">
    <source>
        <dbReference type="SAM" id="MobiDB-lite"/>
    </source>
</evidence>
<dbReference type="SUPFAM" id="SSF81606">
    <property type="entry name" value="PP2C-like"/>
    <property type="match status" value="1"/>
</dbReference>
<keyword evidence="3" id="KW-1133">Transmembrane helix</keyword>
<protein>
    <submittedName>
        <fullName evidence="5">PP2C family protein-serine/threonine phosphatase</fullName>
        <ecNumber evidence="5">3.1.3.16</ecNumber>
    </submittedName>
</protein>
<keyword evidence="3" id="KW-0812">Transmembrane</keyword>
<feature type="region of interest" description="Disordered" evidence="2">
    <location>
        <begin position="365"/>
        <end position="387"/>
    </location>
</feature>
<dbReference type="GO" id="GO:0004722">
    <property type="term" value="F:protein serine/threonine phosphatase activity"/>
    <property type="evidence" value="ECO:0007669"/>
    <property type="project" value="UniProtKB-EC"/>
</dbReference>
<evidence type="ECO:0000256" key="1">
    <source>
        <dbReference type="ARBA" id="ARBA00022801"/>
    </source>
</evidence>
<gene>
    <name evidence="5" type="ORF">ACFPC0_37315</name>
</gene>